<keyword evidence="2" id="KW-0378">Hydrolase</keyword>
<dbReference type="EMBL" id="JAYWVC010000033">
    <property type="protein sequence ID" value="MED7822950.1"/>
    <property type="molecule type" value="Genomic_DNA"/>
</dbReference>
<dbReference type="PANTHER" id="PTHR46708">
    <property type="entry name" value="TENASCIN"/>
    <property type="match status" value="1"/>
</dbReference>
<dbReference type="SMART" id="SM00060">
    <property type="entry name" value="FN3"/>
    <property type="match status" value="2"/>
</dbReference>
<dbReference type="Gene3D" id="2.60.40.10">
    <property type="entry name" value="Immunoglobulins"/>
    <property type="match status" value="1"/>
</dbReference>
<evidence type="ECO:0000256" key="4">
    <source>
        <dbReference type="SAM" id="MobiDB-lite"/>
    </source>
</evidence>
<dbReference type="PANTHER" id="PTHR46708:SF2">
    <property type="entry name" value="FIBRONECTIN TYPE-III DOMAIN-CONTAINING PROTEIN"/>
    <property type="match status" value="1"/>
</dbReference>
<keyword evidence="3" id="KW-0624">Polysaccharide degradation</keyword>
<evidence type="ECO:0000256" key="1">
    <source>
        <dbReference type="ARBA" id="ARBA00022737"/>
    </source>
</evidence>
<sequence>MSLPSTSVAAEQVKLPPDRCAGMTPPSEDENHASIRLDQPQQGEELAVDEQGKIDLAGVLHKHARMIDVSVGDLVTTDFTLGPPPDGVSGWASSWKTRVRPPELGVNLVCSRAEREPKRNARILRSVTVVDNIPPSNATGLTVGDITATTARASWSAATDNYGLAGYEIRVDGGTPIRTNVGTRSYAMTDLSPDAEHTVSMVAVDLAGNKSPAPATATFRTEKLPPEPDPDAELKFAPEEGGAMASWQPDLNGDVTYRAFLDGRLYDEFPLKEYCRDADGNPADPCTAESVITYPIEPLDALTSHTFRIEATREDGTKWRDFSGEFTTSAAAPPVPEEVTQQVSSEGLQCAAQGGDFYIAESVRSSVTLPAGTTQVFPGCYNAADASCVEKYLPPDGNKKLDCSDDVTKLLESVAPPGRGPSISSLSGSTGGMQALFDPGNLVQPITWCAQNTPTCTLLLAPPAVAAETAAASSIAAAVAGWVLVTIVGIGIGIVLGVLLAVLFPSPIAIGGLLEYPIHHYDNFDTYDDWYRDEGRWTHSLKVYAQTVKTTKEAASRYNLPFAWTDTEDSALRRAIDQACAAQGQTGRSYSPCGDDLAVYVPGGKNYKFRPMQETGTHIVEAMGNGSYPQPPQRSLWFGPGRSVGGQAARNAGYQRNWFYTDPKFAGNACLPRVIGSGKTCDEFPFWSTDQAVDLSGLTASLKLVPTTESLPQAQDISSFHSKCKVQDKERFIVLPIKPWVDAGAPSFGFRVNGGGASLCMEPTL</sequence>
<keyword evidence="5" id="KW-1133">Transmembrane helix</keyword>
<evidence type="ECO:0000256" key="5">
    <source>
        <dbReference type="SAM" id="Phobius"/>
    </source>
</evidence>
<dbReference type="PROSITE" id="PS50853">
    <property type="entry name" value="FN3"/>
    <property type="match status" value="1"/>
</dbReference>
<keyword evidence="2" id="KW-0326">Glycosidase</keyword>
<feature type="domain" description="Fibronectin type-III" evidence="6">
    <location>
        <begin position="134"/>
        <end position="224"/>
    </location>
</feature>
<dbReference type="SUPFAM" id="SSF49265">
    <property type="entry name" value="Fibronectin type III"/>
    <property type="match status" value="1"/>
</dbReference>
<comment type="caution">
    <text evidence="7">The sequence shown here is derived from an EMBL/GenBank/DDBJ whole genome shotgun (WGS) entry which is preliminary data.</text>
</comment>
<proteinExistence type="predicted"/>
<dbReference type="InterPro" id="IPR003961">
    <property type="entry name" value="FN3_dom"/>
</dbReference>
<keyword evidence="8" id="KW-1185">Reference proteome</keyword>
<dbReference type="Pfam" id="PF00041">
    <property type="entry name" value="fn3"/>
    <property type="match status" value="1"/>
</dbReference>
<keyword evidence="1" id="KW-0677">Repeat</keyword>
<dbReference type="InterPro" id="IPR050991">
    <property type="entry name" value="ECM_Regulatory_Proteins"/>
</dbReference>
<evidence type="ECO:0000259" key="6">
    <source>
        <dbReference type="PROSITE" id="PS50853"/>
    </source>
</evidence>
<dbReference type="InterPro" id="IPR029476">
    <property type="entry name" value="DNase_NucA_NucB"/>
</dbReference>
<evidence type="ECO:0000313" key="7">
    <source>
        <dbReference type="EMBL" id="MED7822950.1"/>
    </source>
</evidence>
<protein>
    <recommendedName>
        <fullName evidence="6">Fibronectin type-III domain-containing protein</fullName>
    </recommendedName>
</protein>
<gene>
    <name evidence="7" type="ORF">VXC91_13410</name>
</gene>
<keyword evidence="5" id="KW-0472">Membrane</keyword>
<organism evidence="7 8">
    <name type="scientific">Streptomyces chiangmaiensis</name>
    <dbReference type="NCBI Taxonomy" id="766497"/>
    <lineage>
        <taxon>Bacteria</taxon>
        <taxon>Bacillati</taxon>
        <taxon>Actinomycetota</taxon>
        <taxon>Actinomycetes</taxon>
        <taxon>Kitasatosporales</taxon>
        <taxon>Streptomycetaceae</taxon>
        <taxon>Streptomyces</taxon>
    </lineage>
</organism>
<dbReference type="RefSeq" id="WP_329507376.1">
    <property type="nucleotide sequence ID" value="NZ_BAAAYZ010000019.1"/>
</dbReference>
<accession>A0ABU7FFU3</accession>
<feature type="transmembrane region" description="Helical" evidence="5">
    <location>
        <begin position="479"/>
        <end position="504"/>
    </location>
</feature>
<name>A0ABU7FFU3_9ACTN</name>
<dbReference type="Pfam" id="PF14040">
    <property type="entry name" value="DNase_NucA_NucB"/>
    <property type="match status" value="1"/>
</dbReference>
<feature type="region of interest" description="Disordered" evidence="4">
    <location>
        <begin position="1"/>
        <end position="32"/>
    </location>
</feature>
<keyword evidence="3" id="KW-0119">Carbohydrate metabolism</keyword>
<reference evidence="7" key="1">
    <citation type="submission" date="2024-01" db="EMBL/GenBank/DDBJ databases">
        <title>First draft genome sequence data of TA4-1, the type strain of Gram-positive actinobacterium Streptomyces chiangmaiensis.</title>
        <authorList>
            <person name="Yasawong M."/>
            <person name="Nantapong N."/>
        </authorList>
    </citation>
    <scope>NUCLEOTIDE SEQUENCE</scope>
    <source>
        <strain evidence="7">TA4-1</strain>
    </source>
</reference>
<dbReference type="CDD" id="cd00063">
    <property type="entry name" value="FN3"/>
    <property type="match status" value="1"/>
</dbReference>
<evidence type="ECO:0000313" key="8">
    <source>
        <dbReference type="Proteomes" id="UP001333996"/>
    </source>
</evidence>
<keyword evidence="5" id="KW-0812">Transmembrane</keyword>
<dbReference type="InterPro" id="IPR013783">
    <property type="entry name" value="Ig-like_fold"/>
</dbReference>
<evidence type="ECO:0000256" key="3">
    <source>
        <dbReference type="ARBA" id="ARBA00023326"/>
    </source>
</evidence>
<evidence type="ECO:0000256" key="2">
    <source>
        <dbReference type="ARBA" id="ARBA00023295"/>
    </source>
</evidence>
<dbReference type="InterPro" id="IPR036116">
    <property type="entry name" value="FN3_sf"/>
</dbReference>
<dbReference type="Proteomes" id="UP001333996">
    <property type="component" value="Unassembled WGS sequence"/>
</dbReference>